<dbReference type="GO" id="GO:0046983">
    <property type="term" value="F:protein dimerization activity"/>
    <property type="evidence" value="ECO:0007669"/>
    <property type="project" value="InterPro"/>
</dbReference>
<feature type="domain" description="O-methyltransferase C-terminal" evidence="5">
    <location>
        <begin position="219"/>
        <end position="271"/>
    </location>
</feature>
<evidence type="ECO:0000313" key="8">
    <source>
        <dbReference type="Proteomes" id="UP000462212"/>
    </source>
</evidence>
<dbReference type="Pfam" id="PF08100">
    <property type="entry name" value="Dimerisation"/>
    <property type="match status" value="1"/>
</dbReference>
<dbReference type="PANTHER" id="PTHR43712">
    <property type="entry name" value="PUTATIVE (AFU_ORTHOLOGUE AFUA_4G14580)-RELATED"/>
    <property type="match status" value="1"/>
</dbReference>
<feature type="active site" description="Proton acceptor" evidence="4">
    <location>
        <position position="306"/>
    </location>
</feature>
<dbReference type="InterPro" id="IPR029063">
    <property type="entry name" value="SAM-dependent_MTases_sf"/>
</dbReference>
<keyword evidence="1 7" id="KW-0489">Methyltransferase</keyword>
<organism evidence="7 8">
    <name type="scientific">Lachnellula subtilissima</name>
    <dbReference type="NCBI Taxonomy" id="602034"/>
    <lineage>
        <taxon>Eukaryota</taxon>
        <taxon>Fungi</taxon>
        <taxon>Dikarya</taxon>
        <taxon>Ascomycota</taxon>
        <taxon>Pezizomycotina</taxon>
        <taxon>Leotiomycetes</taxon>
        <taxon>Helotiales</taxon>
        <taxon>Lachnaceae</taxon>
        <taxon>Lachnellula</taxon>
    </lineage>
</organism>
<name>A0A8H8RZ44_9HELO</name>
<accession>A0A8H8RZ44</accession>
<dbReference type="PIRSF" id="PIRSF005739">
    <property type="entry name" value="O-mtase"/>
    <property type="match status" value="1"/>
</dbReference>
<evidence type="ECO:0000259" key="6">
    <source>
        <dbReference type="Pfam" id="PF08100"/>
    </source>
</evidence>
<evidence type="ECO:0000256" key="1">
    <source>
        <dbReference type="ARBA" id="ARBA00022603"/>
    </source>
</evidence>
<dbReference type="Gene3D" id="3.40.50.150">
    <property type="entry name" value="Vaccinia Virus protein VP39"/>
    <property type="match status" value="1"/>
</dbReference>
<proteinExistence type="predicted"/>
<keyword evidence="3" id="KW-0949">S-adenosyl-L-methionine</keyword>
<dbReference type="InterPro" id="IPR036388">
    <property type="entry name" value="WH-like_DNA-bd_sf"/>
</dbReference>
<dbReference type="PANTHER" id="PTHR43712:SF1">
    <property type="entry name" value="HYPOTHETICAL O-METHYLTRANSFERASE (EUROFUNG)-RELATED"/>
    <property type="match status" value="1"/>
</dbReference>
<dbReference type="InterPro" id="IPR001077">
    <property type="entry name" value="COMT_C"/>
</dbReference>
<dbReference type="PROSITE" id="PS51683">
    <property type="entry name" value="SAM_OMT_II"/>
    <property type="match status" value="1"/>
</dbReference>
<evidence type="ECO:0000259" key="5">
    <source>
        <dbReference type="Pfam" id="PF00891"/>
    </source>
</evidence>
<comment type="caution">
    <text evidence="7">The sequence shown here is derived from an EMBL/GenBank/DDBJ whole genome shotgun (WGS) entry which is preliminary data.</text>
</comment>
<dbReference type="EMBL" id="QGMJ01000034">
    <property type="protein sequence ID" value="TVY44620.1"/>
    <property type="molecule type" value="Genomic_DNA"/>
</dbReference>
<feature type="domain" description="O-methyltransferase C-terminal" evidence="5">
    <location>
        <begin position="291"/>
        <end position="375"/>
    </location>
</feature>
<dbReference type="GO" id="GO:0032259">
    <property type="term" value="P:methylation"/>
    <property type="evidence" value="ECO:0007669"/>
    <property type="project" value="UniProtKB-KW"/>
</dbReference>
<sequence length="398" mass="44943">MDQVTSIVKHLSGTADEAARKKILLQLRDLAYSIETPDDTMGRIMFLHLQISGVRVGDDLRIFNLIAEHKDPMTLEQLQAASGADIILLGRLLRYLASIGMIKETEQRTFEATNVTTSLADPGNQAGIRHYFDHVGPQFQKLPSFLLCNGYQNITDRSNTVFQSAWKTDLPVFEWLSQHPEHFDNLNQHMAARRLQMPSWMSVFPFEREAKGWHETDPLFVDIGGGIGHQCAELKAIYPSIKGRVILQDLPHSIEQALSTPGVENMAQDFFLPQPIRGIPPILPYYYCFTYQSPGAKIYYMRGILHDFPDEKCRLILHNVISAMGEASMILIDDMVLPESHANWQATQVDITMMCALASMERTEAQWRTLLATVGLKIADIMVYTPGCHESVILAVRE</sequence>
<dbReference type="InterPro" id="IPR016461">
    <property type="entry name" value="COMT-like"/>
</dbReference>
<dbReference type="Gene3D" id="1.10.10.10">
    <property type="entry name" value="Winged helix-like DNA-binding domain superfamily/Winged helix DNA-binding domain"/>
    <property type="match status" value="1"/>
</dbReference>
<dbReference type="SUPFAM" id="SSF53335">
    <property type="entry name" value="S-adenosyl-L-methionine-dependent methyltransferases"/>
    <property type="match status" value="1"/>
</dbReference>
<protein>
    <submittedName>
        <fullName evidence="7">O-methyltransferase</fullName>
    </submittedName>
</protein>
<gene>
    <name evidence="7" type="primary">lepI</name>
    <name evidence="7" type="ORF">LSUB1_G001176</name>
</gene>
<evidence type="ECO:0000313" key="7">
    <source>
        <dbReference type="EMBL" id="TVY44620.1"/>
    </source>
</evidence>
<dbReference type="InterPro" id="IPR036390">
    <property type="entry name" value="WH_DNA-bd_sf"/>
</dbReference>
<dbReference type="AlphaFoldDB" id="A0A8H8RZ44"/>
<keyword evidence="2 7" id="KW-0808">Transferase</keyword>
<feature type="domain" description="O-methyltransferase dimerisation" evidence="6">
    <location>
        <begin position="59"/>
        <end position="117"/>
    </location>
</feature>
<dbReference type="Proteomes" id="UP000462212">
    <property type="component" value="Unassembled WGS sequence"/>
</dbReference>
<evidence type="ECO:0000256" key="3">
    <source>
        <dbReference type="ARBA" id="ARBA00022691"/>
    </source>
</evidence>
<dbReference type="InterPro" id="IPR012967">
    <property type="entry name" value="COMT_dimerisation"/>
</dbReference>
<evidence type="ECO:0000256" key="2">
    <source>
        <dbReference type="ARBA" id="ARBA00022679"/>
    </source>
</evidence>
<keyword evidence="8" id="KW-1185">Reference proteome</keyword>
<dbReference type="Pfam" id="PF00891">
    <property type="entry name" value="Methyltransf_2"/>
    <property type="match status" value="2"/>
</dbReference>
<dbReference type="OrthoDB" id="2410195at2759"/>
<dbReference type="GO" id="GO:0008171">
    <property type="term" value="F:O-methyltransferase activity"/>
    <property type="evidence" value="ECO:0007669"/>
    <property type="project" value="InterPro"/>
</dbReference>
<reference evidence="7 8" key="1">
    <citation type="submission" date="2018-05" db="EMBL/GenBank/DDBJ databases">
        <title>Genome sequencing and assembly of the regulated plant pathogen Lachnellula willkommii and related sister species for the development of diagnostic species identification markers.</title>
        <authorList>
            <person name="Giroux E."/>
            <person name="Bilodeau G."/>
        </authorList>
    </citation>
    <scope>NUCLEOTIDE SEQUENCE [LARGE SCALE GENOMIC DNA]</scope>
    <source>
        <strain evidence="7 8">CBS 197.66</strain>
    </source>
</reference>
<dbReference type="SUPFAM" id="SSF46785">
    <property type="entry name" value="Winged helix' DNA-binding domain"/>
    <property type="match status" value="1"/>
</dbReference>
<evidence type="ECO:0000256" key="4">
    <source>
        <dbReference type="PIRSR" id="PIRSR005739-1"/>
    </source>
</evidence>